<dbReference type="Proteomes" id="UP001485043">
    <property type="component" value="Unassembled WGS sequence"/>
</dbReference>
<protein>
    <submittedName>
        <fullName evidence="1">Uncharacterized protein</fullName>
    </submittedName>
</protein>
<reference evidence="1 2" key="1">
    <citation type="journal article" date="2024" name="Nat. Commun.">
        <title>Phylogenomics reveals the evolutionary origins of lichenization in chlorophyte algae.</title>
        <authorList>
            <person name="Puginier C."/>
            <person name="Libourel C."/>
            <person name="Otte J."/>
            <person name="Skaloud P."/>
            <person name="Haon M."/>
            <person name="Grisel S."/>
            <person name="Petersen M."/>
            <person name="Berrin J.G."/>
            <person name="Delaux P.M."/>
            <person name="Dal Grande F."/>
            <person name="Keller J."/>
        </authorList>
    </citation>
    <scope>NUCLEOTIDE SEQUENCE [LARGE SCALE GENOMIC DNA]</scope>
    <source>
        <strain evidence="1 2">SAG 2523</strain>
    </source>
</reference>
<sequence length="298" mass="33161">MLIHVACRWRDLRDVTSLPNGDLQLKIVKQPAGLPGDLVHIKEIHELHEMMVKEKKSVVLGNMSSNIFQTICATSGLSPRTSAQPPIQSEAKSIDVYSWDDSIEPSQLDRYLAHLKESFSINGRIMGWVDCRKHPSMLSLEGLSLIGHNLRGTTDVAIVTRQAHRQQKPQMGLLIMFELKKKALESRCAYKASASLIAASIHSPDERPVMVLTDLGSVWQVMWMNGLTIFTHMFESTEEAAGCIQKIIDAGPASAVQPEAKLPEGTWSFSKRRRVDLRRTAPSWDVGPTRPSPPGMYG</sequence>
<evidence type="ECO:0000313" key="1">
    <source>
        <dbReference type="EMBL" id="KAK9833492.1"/>
    </source>
</evidence>
<proteinExistence type="predicted"/>
<dbReference type="EMBL" id="JALJOV010002165">
    <property type="protein sequence ID" value="KAK9833492.1"/>
    <property type="molecule type" value="Genomic_DNA"/>
</dbReference>
<dbReference type="AlphaFoldDB" id="A0AAW1RJS5"/>
<gene>
    <name evidence="1" type="ORF">WJX84_004940</name>
</gene>
<name>A0AAW1RJS5_9CHLO</name>
<keyword evidence="2" id="KW-1185">Reference proteome</keyword>
<comment type="caution">
    <text evidence="1">The sequence shown here is derived from an EMBL/GenBank/DDBJ whole genome shotgun (WGS) entry which is preliminary data.</text>
</comment>
<accession>A0AAW1RJS5</accession>
<evidence type="ECO:0000313" key="2">
    <source>
        <dbReference type="Proteomes" id="UP001485043"/>
    </source>
</evidence>
<organism evidence="1 2">
    <name type="scientific">Apatococcus fuscideae</name>
    <dbReference type="NCBI Taxonomy" id="2026836"/>
    <lineage>
        <taxon>Eukaryota</taxon>
        <taxon>Viridiplantae</taxon>
        <taxon>Chlorophyta</taxon>
        <taxon>core chlorophytes</taxon>
        <taxon>Trebouxiophyceae</taxon>
        <taxon>Chlorellales</taxon>
        <taxon>Chlorellaceae</taxon>
        <taxon>Apatococcus</taxon>
    </lineage>
</organism>